<protein>
    <submittedName>
        <fullName evidence="2">Uncharacterized protein</fullName>
    </submittedName>
</protein>
<dbReference type="AlphaFoldDB" id="A0AAE0KNY9"/>
<gene>
    <name evidence="2" type="ORF">CYMTET_35627</name>
</gene>
<proteinExistence type="predicted"/>
<evidence type="ECO:0000313" key="2">
    <source>
        <dbReference type="EMBL" id="KAK3255154.1"/>
    </source>
</evidence>
<organism evidence="2 3">
    <name type="scientific">Cymbomonas tetramitiformis</name>
    <dbReference type="NCBI Taxonomy" id="36881"/>
    <lineage>
        <taxon>Eukaryota</taxon>
        <taxon>Viridiplantae</taxon>
        <taxon>Chlorophyta</taxon>
        <taxon>Pyramimonadophyceae</taxon>
        <taxon>Pyramimonadales</taxon>
        <taxon>Pyramimonadaceae</taxon>
        <taxon>Cymbomonas</taxon>
    </lineage>
</organism>
<evidence type="ECO:0000256" key="1">
    <source>
        <dbReference type="SAM" id="MobiDB-lite"/>
    </source>
</evidence>
<accession>A0AAE0KNY9</accession>
<dbReference type="Proteomes" id="UP001190700">
    <property type="component" value="Unassembled WGS sequence"/>
</dbReference>
<sequence length="146" mass="16904">MKRKERHPEVASDVAKRSKGDGRENRTDARAWSSFVLDERRVQAIRNTVDALIPEDLRRFFGVAPEKAISTSVLKGFWFALESDSCSMRAVLSRYHDKQSDHRGLFSILGDCRTRWVTIDDFLWHLRDENPAYEAALDAYNNGDWN</sequence>
<feature type="region of interest" description="Disordered" evidence="1">
    <location>
        <begin position="1"/>
        <end position="26"/>
    </location>
</feature>
<keyword evidence="3" id="KW-1185">Reference proteome</keyword>
<reference evidence="2 3" key="1">
    <citation type="journal article" date="2015" name="Genome Biol. Evol.">
        <title>Comparative Genomics of a Bacterivorous Green Alga Reveals Evolutionary Causalities and Consequences of Phago-Mixotrophic Mode of Nutrition.</title>
        <authorList>
            <person name="Burns J.A."/>
            <person name="Paasch A."/>
            <person name="Narechania A."/>
            <person name="Kim E."/>
        </authorList>
    </citation>
    <scope>NUCLEOTIDE SEQUENCE [LARGE SCALE GENOMIC DNA]</scope>
    <source>
        <strain evidence="2 3">PLY_AMNH</strain>
    </source>
</reference>
<comment type="caution">
    <text evidence="2">The sequence shown here is derived from an EMBL/GenBank/DDBJ whole genome shotgun (WGS) entry which is preliminary data.</text>
</comment>
<evidence type="ECO:0000313" key="3">
    <source>
        <dbReference type="Proteomes" id="UP001190700"/>
    </source>
</evidence>
<dbReference type="EMBL" id="LGRX02022860">
    <property type="protein sequence ID" value="KAK3255154.1"/>
    <property type="molecule type" value="Genomic_DNA"/>
</dbReference>
<name>A0AAE0KNY9_9CHLO</name>